<protein>
    <submittedName>
        <fullName evidence="2">VWA domain-containing protein</fullName>
    </submittedName>
</protein>
<evidence type="ECO:0000313" key="3">
    <source>
        <dbReference type="Proteomes" id="UP000654345"/>
    </source>
</evidence>
<dbReference type="RefSeq" id="WP_201370316.1">
    <property type="nucleotide sequence ID" value="NZ_BNJG01000001.1"/>
</dbReference>
<accession>A0ABQ3ULF8</accession>
<dbReference type="PANTHER" id="PTHR10579:SF43">
    <property type="entry name" value="ZINC FINGER (C3HC4-TYPE RING FINGER) FAMILY PROTEIN"/>
    <property type="match status" value="1"/>
</dbReference>
<dbReference type="Gene3D" id="1.20.120.1690">
    <property type="match status" value="1"/>
</dbReference>
<dbReference type="EMBL" id="BNJG01000001">
    <property type="protein sequence ID" value="GHO53492.1"/>
    <property type="molecule type" value="Genomic_DNA"/>
</dbReference>
<dbReference type="CDD" id="cd00198">
    <property type="entry name" value="vWFA"/>
    <property type="match status" value="1"/>
</dbReference>
<proteinExistence type="predicted"/>
<gene>
    <name evidence="2" type="ORF">KSB_19670</name>
</gene>
<dbReference type="SMART" id="SM00327">
    <property type="entry name" value="VWA"/>
    <property type="match status" value="1"/>
</dbReference>
<keyword evidence="3" id="KW-1185">Reference proteome</keyword>
<dbReference type="InterPro" id="IPR036465">
    <property type="entry name" value="vWFA_dom_sf"/>
</dbReference>
<dbReference type="PROSITE" id="PS50234">
    <property type="entry name" value="VWFA"/>
    <property type="match status" value="1"/>
</dbReference>
<dbReference type="Pfam" id="PF00092">
    <property type="entry name" value="VWA"/>
    <property type="match status" value="1"/>
</dbReference>
<reference evidence="2 3" key="1">
    <citation type="journal article" date="2021" name="Int. J. Syst. Evol. Microbiol.">
        <title>Reticulibacter mediterranei gen. nov., sp. nov., within the new family Reticulibacteraceae fam. nov., and Ktedonospora formicarum gen. nov., sp. nov., Ktedonobacter robiniae sp. nov., Dictyobacter formicarum sp. nov. and Dictyobacter arantiisoli sp. nov., belonging to the class Ktedonobacteria.</title>
        <authorList>
            <person name="Yabe S."/>
            <person name="Zheng Y."/>
            <person name="Wang C.M."/>
            <person name="Sakai Y."/>
            <person name="Abe K."/>
            <person name="Yokota A."/>
            <person name="Donadio S."/>
            <person name="Cavaletti L."/>
            <person name="Monciardini P."/>
        </authorList>
    </citation>
    <scope>NUCLEOTIDE SEQUENCE [LARGE SCALE GENOMIC DNA]</scope>
    <source>
        <strain evidence="2 3">SOSP1-30</strain>
    </source>
</reference>
<dbReference type="InterPro" id="IPR002035">
    <property type="entry name" value="VWF_A"/>
</dbReference>
<organism evidence="2 3">
    <name type="scientific">Ktedonobacter robiniae</name>
    <dbReference type="NCBI Taxonomy" id="2778365"/>
    <lineage>
        <taxon>Bacteria</taxon>
        <taxon>Bacillati</taxon>
        <taxon>Chloroflexota</taxon>
        <taxon>Ktedonobacteria</taxon>
        <taxon>Ktedonobacterales</taxon>
        <taxon>Ktedonobacteraceae</taxon>
        <taxon>Ktedonobacter</taxon>
    </lineage>
</organism>
<dbReference type="Proteomes" id="UP000654345">
    <property type="component" value="Unassembled WGS sequence"/>
</dbReference>
<dbReference type="SUPFAM" id="SSF53300">
    <property type="entry name" value="vWA-like"/>
    <property type="match status" value="1"/>
</dbReference>
<dbReference type="PANTHER" id="PTHR10579">
    <property type="entry name" value="CALCIUM-ACTIVATED CHLORIDE CHANNEL REGULATOR"/>
    <property type="match status" value="1"/>
</dbReference>
<dbReference type="InterPro" id="IPR051266">
    <property type="entry name" value="CLCR"/>
</dbReference>
<evidence type="ECO:0000259" key="1">
    <source>
        <dbReference type="PROSITE" id="PS50234"/>
    </source>
</evidence>
<sequence>MFSLRAYQNPYLQVGQNTIQAVISLHVDDNAQFTPAPLSLALAIDQSASMHGAKMQAAREGAIQVVQALDETMQFMLVSFNDVSRLLFGPAMGTSANKRSAIAAIQRITATNGTRMSTALNMIAEHLGRDQSRARKILFLTDGRNEGETRFRLNEAVERCRVANISISAWGVGTDWDASELRHMADSTHGSADIIPQPQQIIPAFTLAFNEMRRTAITHATLDLWSPVGVKITRIQQVYPSLAECQLEGDGANPRQMHASLGSLSMGEQRDYLLNLEIPVHDPGQPFLMVRPSVRYLVGGGTEQVQKSTQDGWVFVEWTEDLNLAAQVEEHIAHYTHEEELSDAIKQGQAALVAGDVVRATKLLGEALLMSEQSGNEKITHLLSNLVLRDDKGTIRLNPHVDAVARKTLAINTGRTSKLK</sequence>
<dbReference type="Gene3D" id="2.60.40.3670">
    <property type="match status" value="1"/>
</dbReference>
<dbReference type="Gene3D" id="3.40.50.410">
    <property type="entry name" value="von Willebrand factor, type A domain"/>
    <property type="match status" value="1"/>
</dbReference>
<feature type="domain" description="VWFA" evidence="1">
    <location>
        <begin position="39"/>
        <end position="228"/>
    </location>
</feature>
<name>A0ABQ3ULF8_9CHLR</name>
<comment type="caution">
    <text evidence="2">The sequence shown here is derived from an EMBL/GenBank/DDBJ whole genome shotgun (WGS) entry which is preliminary data.</text>
</comment>
<evidence type="ECO:0000313" key="2">
    <source>
        <dbReference type="EMBL" id="GHO53492.1"/>
    </source>
</evidence>